<dbReference type="OrthoDB" id="2960936at2759"/>
<comment type="catalytic activity">
    <reaction evidence="10">
        <text>[protein]-C-terminal L-amino acid-glycyl-phosphatidylethanolamide + H2O = [protein]-C-terminal L-amino acid-glycine + a 1,2-diacyl-sn-glycero-3-phosphoethanolamine</text>
        <dbReference type="Rhea" id="RHEA:67548"/>
        <dbReference type="Rhea" id="RHEA-COMP:17323"/>
        <dbReference type="Rhea" id="RHEA-COMP:17324"/>
        <dbReference type="ChEBI" id="CHEBI:15377"/>
        <dbReference type="ChEBI" id="CHEBI:64612"/>
        <dbReference type="ChEBI" id="CHEBI:172940"/>
        <dbReference type="ChEBI" id="CHEBI:172941"/>
    </reaction>
    <physiologicalReaction direction="left-to-right" evidence="10">
        <dbReference type="Rhea" id="RHEA:67549"/>
    </physiologicalReaction>
</comment>
<dbReference type="InterPro" id="IPR046792">
    <property type="entry name" value="Peptidase_C54_cat"/>
</dbReference>
<proteinExistence type="inferred from homology"/>
<evidence type="ECO:0000256" key="7">
    <source>
        <dbReference type="ARBA" id="ARBA00022807"/>
    </source>
</evidence>
<dbReference type="PANTHER" id="PTHR22624:SF49">
    <property type="entry name" value="CYSTEINE PROTEASE"/>
    <property type="match status" value="1"/>
</dbReference>
<comment type="subcellular location">
    <subcellularLocation>
        <location evidence="1 11">Cytoplasm</location>
    </subcellularLocation>
</comment>
<gene>
    <name evidence="14" type="ORF">OSB1V03_LOCUS14248</name>
</gene>
<evidence type="ECO:0000256" key="5">
    <source>
        <dbReference type="ARBA" id="ARBA00022670"/>
    </source>
</evidence>
<dbReference type="Pfam" id="PF03416">
    <property type="entry name" value="Peptidase_C54"/>
    <property type="match status" value="1"/>
</dbReference>
<evidence type="ECO:0000256" key="8">
    <source>
        <dbReference type="ARBA" id="ARBA00022927"/>
    </source>
</evidence>
<keyword evidence="6 11" id="KW-0378">Hydrolase</keyword>
<evidence type="ECO:0000256" key="2">
    <source>
        <dbReference type="ARBA" id="ARBA00010958"/>
    </source>
</evidence>
<keyword evidence="9 11" id="KW-0072">Autophagy</keyword>
<evidence type="ECO:0000256" key="9">
    <source>
        <dbReference type="ARBA" id="ARBA00023006"/>
    </source>
</evidence>
<keyword evidence="4 11" id="KW-0963">Cytoplasm</keyword>
<dbReference type="GO" id="GO:0000423">
    <property type="term" value="P:mitophagy"/>
    <property type="evidence" value="ECO:0007669"/>
    <property type="project" value="TreeGrafter"/>
</dbReference>
<keyword evidence="12" id="KW-0472">Membrane</keyword>
<dbReference type="Proteomes" id="UP000759131">
    <property type="component" value="Unassembled WGS sequence"/>
</dbReference>
<keyword evidence="12" id="KW-0812">Transmembrane</keyword>
<keyword evidence="8 11" id="KW-0653">Protein transport</keyword>
<keyword evidence="5 11" id="KW-0645">Protease</keyword>
<keyword evidence="3" id="KW-0813">Transport</keyword>
<protein>
    <recommendedName>
        <fullName evidence="11">Cysteine protease</fullName>
        <ecNumber evidence="11">3.4.22.-</ecNumber>
    </recommendedName>
</protein>
<dbReference type="GO" id="GO:0015031">
    <property type="term" value="P:protein transport"/>
    <property type="evidence" value="ECO:0007669"/>
    <property type="project" value="UniProtKB-KW"/>
</dbReference>
<evidence type="ECO:0000256" key="12">
    <source>
        <dbReference type="SAM" id="Phobius"/>
    </source>
</evidence>
<evidence type="ECO:0000256" key="11">
    <source>
        <dbReference type="RuleBase" id="RU363115"/>
    </source>
</evidence>
<dbReference type="GO" id="GO:0005737">
    <property type="term" value="C:cytoplasm"/>
    <property type="evidence" value="ECO:0007669"/>
    <property type="project" value="UniProtKB-SubCell"/>
</dbReference>
<evidence type="ECO:0000256" key="4">
    <source>
        <dbReference type="ARBA" id="ARBA00022490"/>
    </source>
</evidence>
<dbReference type="InterPro" id="IPR005078">
    <property type="entry name" value="Peptidase_C54"/>
</dbReference>
<reference evidence="14" key="1">
    <citation type="submission" date="2020-11" db="EMBL/GenBank/DDBJ databases">
        <authorList>
            <person name="Tran Van P."/>
        </authorList>
    </citation>
    <scope>NUCLEOTIDE SEQUENCE</scope>
</reference>
<dbReference type="GO" id="GO:0000045">
    <property type="term" value="P:autophagosome assembly"/>
    <property type="evidence" value="ECO:0007669"/>
    <property type="project" value="TreeGrafter"/>
</dbReference>
<comment type="function">
    <text evidence="11">Cysteine protease that plays a key role in autophagy by mediating both proteolytic activation and delipidation of ATG8 family proteins.</text>
</comment>
<accession>A0A7R9L2E4</accession>
<dbReference type="SUPFAM" id="SSF54001">
    <property type="entry name" value="Cysteine proteinases"/>
    <property type="match status" value="1"/>
</dbReference>
<dbReference type="GO" id="GO:0034727">
    <property type="term" value="P:piecemeal microautophagy of the nucleus"/>
    <property type="evidence" value="ECO:0007669"/>
    <property type="project" value="TreeGrafter"/>
</dbReference>
<dbReference type="GO" id="GO:0035973">
    <property type="term" value="P:aggrephagy"/>
    <property type="evidence" value="ECO:0007669"/>
    <property type="project" value="TreeGrafter"/>
</dbReference>
<evidence type="ECO:0000256" key="6">
    <source>
        <dbReference type="ARBA" id="ARBA00022801"/>
    </source>
</evidence>
<comment type="similarity">
    <text evidence="2 11">Belongs to the peptidase C54 family.</text>
</comment>
<dbReference type="PANTHER" id="PTHR22624">
    <property type="entry name" value="CYSTEINE PROTEASE ATG4"/>
    <property type="match status" value="1"/>
</dbReference>
<name>A0A7R9L2E4_9ACAR</name>
<organism evidence="14">
    <name type="scientific">Medioppia subpectinata</name>
    <dbReference type="NCBI Taxonomy" id="1979941"/>
    <lineage>
        <taxon>Eukaryota</taxon>
        <taxon>Metazoa</taxon>
        <taxon>Ecdysozoa</taxon>
        <taxon>Arthropoda</taxon>
        <taxon>Chelicerata</taxon>
        <taxon>Arachnida</taxon>
        <taxon>Acari</taxon>
        <taxon>Acariformes</taxon>
        <taxon>Sarcoptiformes</taxon>
        <taxon>Oribatida</taxon>
        <taxon>Brachypylina</taxon>
        <taxon>Oppioidea</taxon>
        <taxon>Oppiidae</taxon>
        <taxon>Medioppia</taxon>
    </lineage>
</organism>
<evidence type="ECO:0000256" key="10">
    <source>
        <dbReference type="ARBA" id="ARBA00029362"/>
    </source>
</evidence>
<evidence type="ECO:0000313" key="14">
    <source>
        <dbReference type="EMBL" id="CAD7633852.1"/>
    </source>
</evidence>
<keyword evidence="12" id="KW-1133">Transmembrane helix</keyword>
<keyword evidence="15" id="KW-1185">Reference proteome</keyword>
<dbReference type="GO" id="GO:0016485">
    <property type="term" value="P:protein processing"/>
    <property type="evidence" value="ECO:0007669"/>
    <property type="project" value="TreeGrafter"/>
</dbReference>
<evidence type="ECO:0000256" key="3">
    <source>
        <dbReference type="ARBA" id="ARBA00022448"/>
    </source>
</evidence>
<dbReference type="AlphaFoldDB" id="A0A7R9L2E4"/>
<feature type="transmembrane region" description="Helical" evidence="12">
    <location>
        <begin position="26"/>
        <end position="44"/>
    </location>
</feature>
<dbReference type="EC" id="3.4.22.-" evidence="11"/>
<dbReference type="InterPro" id="IPR038765">
    <property type="entry name" value="Papain-like_cys_pep_sf"/>
</dbReference>
<dbReference type="EMBL" id="OC868093">
    <property type="protein sequence ID" value="CAD7633852.1"/>
    <property type="molecule type" value="Genomic_DNA"/>
</dbReference>
<dbReference type="EMBL" id="CAJPIZ010013518">
    <property type="protein sequence ID" value="CAG2114282.1"/>
    <property type="molecule type" value="Genomic_DNA"/>
</dbReference>
<evidence type="ECO:0000259" key="13">
    <source>
        <dbReference type="Pfam" id="PF03416"/>
    </source>
</evidence>
<keyword evidence="7" id="KW-0788">Thiol protease</keyword>
<evidence type="ECO:0000256" key="1">
    <source>
        <dbReference type="ARBA" id="ARBA00004496"/>
    </source>
</evidence>
<evidence type="ECO:0000313" key="15">
    <source>
        <dbReference type="Proteomes" id="UP000759131"/>
    </source>
</evidence>
<dbReference type="GO" id="GO:0019786">
    <property type="term" value="F:protein-phosphatidylethanolamide deconjugating activity"/>
    <property type="evidence" value="ECO:0007669"/>
    <property type="project" value="InterPro"/>
</dbReference>
<dbReference type="GO" id="GO:0004197">
    <property type="term" value="F:cysteine-type endopeptidase activity"/>
    <property type="evidence" value="ECO:0007669"/>
    <property type="project" value="TreeGrafter"/>
</dbReference>
<sequence length="243" mass="27409">MLISIAFVTQSDPQTTAHNPNPLSDATIRLVVFLVIVSVIFLWISMDLYSMALPSGSNTFFPVWSYESDPNSDLNDDDFPPTEDPVWLLGIKYSSLHELDDLRSDVKSRIWITYRKNFVGIGGPNGLTSDSGWGCMLRCGQMALAQALSIRHLTRDWRWTKSFTLESDLQYREVLKLFEDKRNSLYSIHQIALMGASEGKPVGNWFGPNTIAQVLKKLAAYDKCNDIVIHVAMDNMVVIDEIS</sequence>
<feature type="domain" description="Peptidase C54 catalytic" evidence="13">
    <location>
        <begin position="101"/>
        <end position="242"/>
    </location>
</feature>